<evidence type="ECO:0000256" key="1">
    <source>
        <dbReference type="ARBA" id="ARBA00009477"/>
    </source>
</evidence>
<dbReference type="PANTHER" id="PTHR30469">
    <property type="entry name" value="MULTIDRUG RESISTANCE PROTEIN MDTA"/>
    <property type="match status" value="1"/>
</dbReference>
<dbReference type="InterPro" id="IPR058792">
    <property type="entry name" value="Beta-barrel_RND_2"/>
</dbReference>
<evidence type="ECO:0000256" key="2">
    <source>
        <dbReference type="SAM" id="Coils"/>
    </source>
</evidence>
<organism evidence="5 6">
    <name type="scientific">Lacunisphaera limnophila</name>
    <dbReference type="NCBI Taxonomy" id="1838286"/>
    <lineage>
        <taxon>Bacteria</taxon>
        <taxon>Pseudomonadati</taxon>
        <taxon>Verrucomicrobiota</taxon>
        <taxon>Opitutia</taxon>
        <taxon>Opitutales</taxon>
        <taxon>Opitutaceae</taxon>
        <taxon>Lacunisphaera</taxon>
    </lineage>
</organism>
<dbReference type="InterPro" id="IPR058625">
    <property type="entry name" value="MdtA-like_BSH"/>
</dbReference>
<dbReference type="STRING" id="1838286.Verru16b_02664"/>
<name>A0A1D8AXG5_9BACT</name>
<dbReference type="Gene3D" id="1.10.287.470">
    <property type="entry name" value="Helix hairpin bin"/>
    <property type="match status" value="1"/>
</dbReference>
<dbReference type="Pfam" id="PF25917">
    <property type="entry name" value="BSH_RND"/>
    <property type="match status" value="1"/>
</dbReference>
<dbReference type="KEGG" id="obg:Verru16b_02664"/>
<dbReference type="Pfam" id="PF25954">
    <property type="entry name" value="Beta-barrel_RND_2"/>
    <property type="match status" value="1"/>
</dbReference>
<dbReference type="SUPFAM" id="SSF111369">
    <property type="entry name" value="HlyD-like secretion proteins"/>
    <property type="match status" value="1"/>
</dbReference>
<dbReference type="Proteomes" id="UP000095228">
    <property type="component" value="Chromosome"/>
</dbReference>
<dbReference type="Gene3D" id="2.40.420.20">
    <property type="match status" value="1"/>
</dbReference>
<dbReference type="NCBIfam" id="TIGR01730">
    <property type="entry name" value="RND_mfp"/>
    <property type="match status" value="1"/>
</dbReference>
<dbReference type="AlphaFoldDB" id="A0A1D8AXG5"/>
<keyword evidence="6" id="KW-1185">Reference proteome</keyword>
<keyword evidence="2" id="KW-0175">Coiled coil</keyword>
<feature type="domain" description="Multidrug resistance protein MdtA-like barrel-sandwich hybrid" evidence="3">
    <location>
        <begin position="54"/>
        <end position="175"/>
    </location>
</feature>
<evidence type="ECO:0000313" key="6">
    <source>
        <dbReference type="Proteomes" id="UP000095228"/>
    </source>
</evidence>
<feature type="coiled-coil region" evidence="2">
    <location>
        <begin position="86"/>
        <end position="153"/>
    </location>
</feature>
<feature type="domain" description="CusB-like beta-barrel" evidence="4">
    <location>
        <begin position="188"/>
        <end position="260"/>
    </location>
</feature>
<dbReference type="PANTHER" id="PTHR30469:SF15">
    <property type="entry name" value="HLYD FAMILY OF SECRETION PROTEINS"/>
    <property type="match status" value="1"/>
</dbReference>
<protein>
    <submittedName>
        <fullName evidence="5">Cobalt-zinc-cadmium resistance protein CzcB</fullName>
    </submittedName>
</protein>
<evidence type="ECO:0000259" key="3">
    <source>
        <dbReference type="Pfam" id="PF25917"/>
    </source>
</evidence>
<dbReference type="GO" id="GO:1990281">
    <property type="term" value="C:efflux pump complex"/>
    <property type="evidence" value="ECO:0007669"/>
    <property type="project" value="TreeGrafter"/>
</dbReference>
<accession>A0A1D8AXG5</accession>
<dbReference type="EMBL" id="CP016094">
    <property type="protein sequence ID" value="AOS45581.1"/>
    <property type="molecule type" value="Genomic_DNA"/>
</dbReference>
<comment type="similarity">
    <text evidence="1">Belongs to the membrane fusion protein (MFP) (TC 8.A.1) family.</text>
</comment>
<sequence length="357" mass="38224">MLLPGLLFTGCAKKTAAAGGPATGGQRQPVEVVQVARRDMVESLSLVGSLAPNETAQIRAEISGQVRDVLFDEGQRVTRGQVLLRIDDAELRAQLAQAEARFHLAELNLKRSEDLTQARSMSQAEADRMRSDHASAEAELQLLRVRLAKMEIKAPFDGIAGARTVSPGDYATGSTPITTIDDLTRLKVDFQVPERFTDRIRPGSAFTMRAQTPAGEIRTAGEVYFISSVIDRTTRSSQVKGYLATETSGLKPGMFANIDIVLQVRGGVLAVPEGAILTTPAGPQVVVVQDKDGGKVADFVGVQLGLRETGLVEVAPLKPGALTEQHQIVASGVGALVLYPGVKLEPRPLRPEFRIGN</sequence>
<dbReference type="GO" id="GO:0015562">
    <property type="term" value="F:efflux transmembrane transporter activity"/>
    <property type="evidence" value="ECO:0007669"/>
    <property type="project" value="TreeGrafter"/>
</dbReference>
<dbReference type="Gene3D" id="2.40.50.100">
    <property type="match status" value="1"/>
</dbReference>
<dbReference type="Gene3D" id="2.40.30.170">
    <property type="match status" value="1"/>
</dbReference>
<reference evidence="5 6" key="1">
    <citation type="submission" date="2016-06" db="EMBL/GenBank/DDBJ databases">
        <title>Three novel species with peptidoglycan cell walls form the new genus Lacunisphaera gen. nov. in the family Opitutaceae of the verrucomicrobial subdivision 4.</title>
        <authorList>
            <person name="Rast P."/>
            <person name="Gloeckner I."/>
            <person name="Jogler M."/>
            <person name="Boedeker C."/>
            <person name="Jeske O."/>
            <person name="Wiegand S."/>
            <person name="Reinhardt R."/>
            <person name="Schumann P."/>
            <person name="Rohde M."/>
            <person name="Spring S."/>
            <person name="Gloeckner F.O."/>
            <person name="Jogler C."/>
        </authorList>
    </citation>
    <scope>NUCLEOTIDE SEQUENCE [LARGE SCALE GENOMIC DNA]</scope>
    <source>
        <strain evidence="5 6">IG16b</strain>
    </source>
</reference>
<proteinExistence type="inferred from homology"/>
<evidence type="ECO:0000259" key="4">
    <source>
        <dbReference type="Pfam" id="PF25954"/>
    </source>
</evidence>
<evidence type="ECO:0000313" key="5">
    <source>
        <dbReference type="EMBL" id="AOS45581.1"/>
    </source>
</evidence>
<gene>
    <name evidence="5" type="primary">czcB_2</name>
    <name evidence="5" type="ORF">Verru16b_02664</name>
</gene>
<dbReference type="InterPro" id="IPR006143">
    <property type="entry name" value="RND_pump_MFP"/>
</dbReference>